<proteinExistence type="predicted"/>
<evidence type="ECO:0000313" key="1">
    <source>
        <dbReference type="EMBL" id="ODS23039.1"/>
    </source>
</evidence>
<gene>
    <name evidence="1" type="ORF">AB835_10835</name>
</gene>
<accession>A0A1D2QN80</accession>
<dbReference type="STRING" id="62101.AB835_10835"/>
<protein>
    <submittedName>
        <fullName evidence="1">Uncharacterized protein</fullName>
    </submittedName>
</protein>
<organism evidence="1 2">
    <name type="scientific">Candidatus Endobugula sertula</name>
    <name type="common">Bugula neritina bacterial symbiont</name>
    <dbReference type="NCBI Taxonomy" id="62101"/>
    <lineage>
        <taxon>Bacteria</taxon>
        <taxon>Pseudomonadati</taxon>
        <taxon>Pseudomonadota</taxon>
        <taxon>Gammaproteobacteria</taxon>
        <taxon>Cellvibrionales</taxon>
        <taxon>Cellvibrionaceae</taxon>
        <taxon>Candidatus Endobugula</taxon>
    </lineage>
</organism>
<dbReference type="Proteomes" id="UP000242502">
    <property type="component" value="Unassembled WGS sequence"/>
</dbReference>
<dbReference type="AlphaFoldDB" id="A0A1D2QN80"/>
<sequence>MEKYINRARILSIESKYIDASDMLIKAASILDERNDRYYKIMQYYAKFLALHGYYFSNEKYLVKAIETHKNNIKYFEKNYNIENINSAKFILANTLNTLSVIRFDGKLQNEATEILKNLAEGCEMRAPNSECFKYISTYSSIFSSRRSRNTTSKTGAKKYSERLKISLELAKEALRHSKTVDQEASISAETKYHYIQIEYANYTNNESLKNKGVASLKDKFKLLHEEFLKGKYQSALNDIINSAYIYFDYWDIGELKAVAGVYKNRIDGYDNMNRDIADQFSNYASFIQKIWRSEKINHEMLEESISYFEKSFEYEWKAKPMGMNQINFGISLSNYGHVMRNEEILKRAVMTLKMAKINLAPSLGDQRLAIDNLTVVLNRLMSLESDKCYEKLSVVIAKEAKAMKEAYDTGIVLFDFFDGYEKYQYFVDHVDFENQDNMSDDIRKKLDMLLRQIERTEQLPEYSRSTDQAFNACFPNIPDLPGLQKVTKDNETETVI</sequence>
<name>A0A1D2QN80_9GAMM</name>
<comment type="caution">
    <text evidence="1">The sequence shown here is derived from an EMBL/GenBank/DDBJ whole genome shotgun (WGS) entry which is preliminary data.</text>
</comment>
<evidence type="ECO:0000313" key="2">
    <source>
        <dbReference type="Proteomes" id="UP000242502"/>
    </source>
</evidence>
<reference evidence="1 2" key="1">
    <citation type="journal article" date="2016" name="Appl. Environ. Microbiol.">
        <title>Lack of Overt Genome Reduction in the Bryostatin-Producing Bryozoan Symbiont "Candidatus Endobugula sertula".</title>
        <authorList>
            <person name="Miller I.J."/>
            <person name="Vanee N."/>
            <person name="Fong S.S."/>
            <person name="Lim-Fong G.E."/>
            <person name="Kwan J.C."/>
        </authorList>
    </citation>
    <scope>NUCLEOTIDE SEQUENCE [LARGE SCALE GENOMIC DNA]</scope>
    <source>
        <strain evidence="1">AB1-4</strain>
    </source>
</reference>
<dbReference type="EMBL" id="MDLC01000041">
    <property type="protein sequence ID" value="ODS23039.1"/>
    <property type="molecule type" value="Genomic_DNA"/>
</dbReference>